<feature type="region of interest" description="Disordered" evidence="1">
    <location>
        <begin position="1"/>
        <end position="22"/>
    </location>
</feature>
<dbReference type="Proteomes" id="UP000234585">
    <property type="component" value="Unassembled WGS sequence"/>
</dbReference>
<keyword evidence="3" id="KW-1185">Reference proteome</keyword>
<evidence type="ECO:0000313" key="2">
    <source>
        <dbReference type="EMBL" id="PLB36474.1"/>
    </source>
</evidence>
<dbReference type="GeneID" id="36520448"/>
<gene>
    <name evidence="2" type="ORF">BDW47DRAFT_108690</name>
</gene>
<evidence type="ECO:0000256" key="1">
    <source>
        <dbReference type="SAM" id="MobiDB-lite"/>
    </source>
</evidence>
<proteinExistence type="predicted"/>
<reference evidence="2 3" key="1">
    <citation type="submission" date="2017-12" db="EMBL/GenBank/DDBJ databases">
        <authorList>
            <consortium name="DOE Joint Genome Institute"/>
            <person name="Haridas S."/>
            <person name="Kjaerbolling I."/>
            <person name="Vesth T.C."/>
            <person name="Frisvad J.C."/>
            <person name="Nybo J.L."/>
            <person name="Theobald S."/>
            <person name="Kuo A."/>
            <person name="Bowyer P."/>
            <person name="Matsuda Y."/>
            <person name="Mondo S."/>
            <person name="Lyhne E.K."/>
            <person name="Kogle M.E."/>
            <person name="Clum A."/>
            <person name="Lipzen A."/>
            <person name="Salamov A."/>
            <person name="Ngan C.Y."/>
            <person name="Daum C."/>
            <person name="Chiniquy J."/>
            <person name="Barry K."/>
            <person name="LaButti K."/>
            <person name="Simmons B.A."/>
            <person name="Magnuson J.K."/>
            <person name="Mortensen U.H."/>
            <person name="Larsen T.O."/>
            <person name="Grigoriev I.V."/>
            <person name="Baker S.E."/>
            <person name="Andersen M.R."/>
            <person name="Nordberg H.P."/>
            <person name="Cantor M.N."/>
            <person name="Hua S.X."/>
        </authorList>
    </citation>
    <scope>NUCLEOTIDE SEQUENCE [LARGE SCALE GENOMIC DNA]</scope>
    <source>
        <strain evidence="2 3">CBS 102.13</strain>
    </source>
</reference>
<dbReference type="RefSeq" id="XP_024670486.1">
    <property type="nucleotide sequence ID" value="XM_024813288.1"/>
</dbReference>
<sequence>MTDLGSRRPFQNSSNGGGSAVRQVACQQGSLGLMPGLLHPTSNPHVTILSFPFFMSNPSSFPVILSPCILSPYFPPPTSSTILPSSSSPPCL</sequence>
<accession>A0A2I2F777</accession>
<organism evidence="2 3">
    <name type="scientific">Aspergillus candidus</name>
    <dbReference type="NCBI Taxonomy" id="41067"/>
    <lineage>
        <taxon>Eukaryota</taxon>
        <taxon>Fungi</taxon>
        <taxon>Dikarya</taxon>
        <taxon>Ascomycota</taxon>
        <taxon>Pezizomycotina</taxon>
        <taxon>Eurotiomycetes</taxon>
        <taxon>Eurotiomycetidae</taxon>
        <taxon>Eurotiales</taxon>
        <taxon>Aspergillaceae</taxon>
        <taxon>Aspergillus</taxon>
        <taxon>Aspergillus subgen. Circumdati</taxon>
    </lineage>
</organism>
<dbReference type="AlphaFoldDB" id="A0A2I2F777"/>
<dbReference type="OrthoDB" id="10480348at2759"/>
<name>A0A2I2F777_ASPCN</name>
<dbReference type="EMBL" id="KZ559151">
    <property type="protein sequence ID" value="PLB36474.1"/>
    <property type="molecule type" value="Genomic_DNA"/>
</dbReference>
<evidence type="ECO:0000313" key="3">
    <source>
        <dbReference type="Proteomes" id="UP000234585"/>
    </source>
</evidence>
<protein>
    <submittedName>
        <fullName evidence="2">Uncharacterized protein</fullName>
    </submittedName>
</protein>